<feature type="domain" description="MADF" evidence="2">
    <location>
        <begin position="12"/>
        <end position="94"/>
    </location>
</feature>
<sequence length="253" mass="28845">MNRVWSNKKIIKFINEVHVRPELWNVSVAAYRDRKAKFNAWSAVAAQFNITPDVAYKKFRNLRTYAKTEHKKKGGKPISWFAYDAISFILSGDGSDRGIDSEANPKTITDRPERDDGDSIVSEESSDTSVEPEPKVPLKKPIRSQIPEPIERVHINDSVGRNPYSSFGEYVANKLSTYDSYTRAQTEFKISKILFDADMGMFRQTERQFPAQFPSIYPNYSEQQEMTGGSDLKSQCTFLQPQDSLQGPSNNRP</sequence>
<comment type="caution">
    <text evidence="3">The sequence shown here is derived from an EMBL/GenBank/DDBJ whole genome shotgun (WGS) entry which is preliminary data.</text>
</comment>
<feature type="region of interest" description="Disordered" evidence="1">
    <location>
        <begin position="97"/>
        <end position="143"/>
    </location>
</feature>
<dbReference type="SMART" id="SM00595">
    <property type="entry name" value="MADF"/>
    <property type="match status" value="1"/>
</dbReference>
<accession>A0A8S4RQ56</accession>
<evidence type="ECO:0000313" key="4">
    <source>
        <dbReference type="Proteomes" id="UP000838756"/>
    </source>
</evidence>
<dbReference type="OrthoDB" id="10051975at2759"/>
<evidence type="ECO:0000313" key="3">
    <source>
        <dbReference type="EMBL" id="CAH2239718.1"/>
    </source>
</evidence>
<dbReference type="Proteomes" id="UP000838756">
    <property type="component" value="Unassembled WGS sequence"/>
</dbReference>
<dbReference type="PANTHER" id="PTHR21505:SF12">
    <property type="entry name" value="MADF DOMAIN-CONTAINING PROTEIN-RELATED"/>
    <property type="match status" value="1"/>
</dbReference>
<keyword evidence="4" id="KW-1185">Reference proteome</keyword>
<name>A0A8S4RQ56_9NEOP</name>
<dbReference type="InterPro" id="IPR006578">
    <property type="entry name" value="MADF-dom"/>
</dbReference>
<organism evidence="3 4">
    <name type="scientific">Pararge aegeria aegeria</name>
    <dbReference type="NCBI Taxonomy" id="348720"/>
    <lineage>
        <taxon>Eukaryota</taxon>
        <taxon>Metazoa</taxon>
        <taxon>Ecdysozoa</taxon>
        <taxon>Arthropoda</taxon>
        <taxon>Hexapoda</taxon>
        <taxon>Insecta</taxon>
        <taxon>Pterygota</taxon>
        <taxon>Neoptera</taxon>
        <taxon>Endopterygota</taxon>
        <taxon>Lepidoptera</taxon>
        <taxon>Glossata</taxon>
        <taxon>Ditrysia</taxon>
        <taxon>Papilionoidea</taxon>
        <taxon>Nymphalidae</taxon>
        <taxon>Satyrinae</taxon>
        <taxon>Satyrini</taxon>
        <taxon>Parargina</taxon>
        <taxon>Pararge</taxon>
    </lineage>
</organism>
<feature type="region of interest" description="Disordered" evidence="1">
    <location>
        <begin position="221"/>
        <end position="253"/>
    </location>
</feature>
<dbReference type="AlphaFoldDB" id="A0A8S4RQ56"/>
<reference evidence="3" key="1">
    <citation type="submission" date="2022-03" db="EMBL/GenBank/DDBJ databases">
        <authorList>
            <person name="Lindestad O."/>
        </authorList>
    </citation>
    <scope>NUCLEOTIDE SEQUENCE</scope>
</reference>
<dbReference type="EMBL" id="CAKXAJ010025452">
    <property type="protein sequence ID" value="CAH2239718.1"/>
    <property type="molecule type" value="Genomic_DNA"/>
</dbReference>
<dbReference type="PROSITE" id="PS51029">
    <property type="entry name" value="MADF"/>
    <property type="match status" value="1"/>
</dbReference>
<gene>
    <name evidence="3" type="primary">jg6787</name>
    <name evidence="3" type="ORF">PAEG_LOCUS16377</name>
</gene>
<protein>
    <submittedName>
        <fullName evidence="3">Jg6787 protein</fullName>
    </submittedName>
</protein>
<dbReference type="PANTHER" id="PTHR21505">
    <property type="entry name" value="MADF DOMAIN-CONTAINING PROTEIN-RELATED"/>
    <property type="match status" value="1"/>
</dbReference>
<proteinExistence type="predicted"/>
<dbReference type="Pfam" id="PF10545">
    <property type="entry name" value="MADF_DNA_bdg"/>
    <property type="match status" value="1"/>
</dbReference>
<evidence type="ECO:0000259" key="2">
    <source>
        <dbReference type="PROSITE" id="PS51029"/>
    </source>
</evidence>
<evidence type="ECO:0000256" key="1">
    <source>
        <dbReference type="SAM" id="MobiDB-lite"/>
    </source>
</evidence>